<dbReference type="PROSITE" id="PS50195">
    <property type="entry name" value="PX"/>
    <property type="match status" value="1"/>
</dbReference>
<dbReference type="Pfam" id="PF00787">
    <property type="entry name" value="PX"/>
    <property type="match status" value="1"/>
</dbReference>
<feature type="domain" description="RGS" evidence="4">
    <location>
        <begin position="371"/>
        <end position="547"/>
    </location>
</feature>
<dbReference type="SUPFAM" id="SSF64268">
    <property type="entry name" value="PX domain"/>
    <property type="match status" value="1"/>
</dbReference>
<keyword evidence="2" id="KW-0175">Coiled coil</keyword>
<accession>A0A5E8BHS5</accession>
<evidence type="ECO:0000313" key="7">
    <source>
        <dbReference type="EMBL" id="VVT50432.1"/>
    </source>
</evidence>
<feature type="domain" description="PX" evidence="5">
    <location>
        <begin position="761"/>
        <end position="880"/>
    </location>
</feature>
<evidence type="ECO:0000259" key="6">
    <source>
        <dbReference type="PROSITE" id="PS51207"/>
    </source>
</evidence>
<dbReference type="SUPFAM" id="SSF48097">
    <property type="entry name" value="Regulator of G-protein signaling, RGS"/>
    <property type="match status" value="1"/>
</dbReference>
<dbReference type="InterPro" id="IPR013937">
    <property type="entry name" value="Sorting_nexin_C"/>
</dbReference>
<dbReference type="EMBL" id="CABVLU010000002">
    <property type="protein sequence ID" value="VVT50432.1"/>
    <property type="molecule type" value="Genomic_DNA"/>
</dbReference>
<dbReference type="RefSeq" id="XP_031853369.1">
    <property type="nucleotide sequence ID" value="XM_031997478.1"/>
</dbReference>
<name>A0A5E8BHS5_9ASCO</name>
<dbReference type="GO" id="GO:0035091">
    <property type="term" value="F:phosphatidylinositol binding"/>
    <property type="evidence" value="ECO:0007669"/>
    <property type="project" value="InterPro"/>
</dbReference>
<evidence type="ECO:0000259" key="4">
    <source>
        <dbReference type="PROSITE" id="PS50132"/>
    </source>
</evidence>
<dbReference type="CDD" id="cd06876">
    <property type="entry name" value="PX_MDM1p"/>
    <property type="match status" value="1"/>
</dbReference>
<dbReference type="SMART" id="SM00313">
    <property type="entry name" value="PXA"/>
    <property type="match status" value="1"/>
</dbReference>
<sequence length="1128" mass="127946">MKKQRKSLKETFKPYAFTKDTKWTQELISLSSDKPLPFSLYPESFLVSDALDQLIEYVMRDFVLSWYRSFTSDTVFPSQVDHTLRLAFSQIINRSSRINWPDLIVTKMVPVLTEHFRKFTAADSAVREKSMGKNLTDNSEFQYAVALQYSQGRLHPALQPLKHYQYDSYRKNWLRDLTSKLILVLIGDTATSTVVNSLASDILACSIFFPTLTMLSDPDFWNQLVITMAGPTLQDRKKVEQLRKALNEHATLGSRSGFKNLSSASSSAYAILNSDAGQNDFDHFFKDIQKCKSIPEARKIRYYISSQLDRIPKDATNENYIKLLNQAQYSVDKRIKKLVGVGKKSSRFNEDSSQTYGHGGLLNHDPRKDYNLLEILNDPAYRQSFTEFMDLSKQSLLVQFWLTMNGLRNPLEEDDDDDEDDTKDIFSNINSNSQITGNSFSGSPSSSFLSSNNGISEIKDNAGTMGILISENDIYQIFNTYFSGKMPCISKEAQKAVQNFVEAPKKSHELISLARRALIHTQNAVFKELQDVYLVNYRKSDVFLNFLASDRKQAAEKATTTAESTIDSLQMESISDYEEPVNKPNEKDVEDIEKVFDSIMGNKFTGPSRSNTSSLNEVFLGNNLKSSSKISGLVEDKRVKRNSGAPLPLFEDSESEMYSDMDTADETGDEHEEKPTSELHLAAPGDLGLTEAINMLTKQIKVLYRQEQVLEPLLQKAELTNNVGNLRVLRKSKASLEREIQRKELQRQQYIVQESENSLYGRSNIQIQSHMTARDSNGPFILYVIEVERLDFNGNISAGWVVARRYSQFFQLHQLLRSIFPQVRNLEFPKKRVVLKFQQKSFADVRRIALQKYLRDLLQMPDVCRSKAFRMFLSSETFSIDSVKDYVPKSSKEGTAAAALAATGGKRDSAFYLDEYESDGDEDIYDDTEMSSSGLIGGYNNAGVPFTQDSGFPTLALEAEAEMEDPSHKPFIQPICDFFIQIFGFDRGNNWVRGRAVVVVVQQILGGTIERKLREAIVGNLASEKNFTDGIQRLLDAMWPNGISFMAAQASKAESQPERTGAEKMKCKHDSRVIVHTLIRDTCMKIVGSTSSKYASYHLFEMFQHEKLNAHLVYSLLDVLIDELFPEV</sequence>
<dbReference type="GeneID" id="43581578"/>
<feature type="region of interest" description="Disordered" evidence="3">
    <location>
        <begin position="643"/>
        <end position="677"/>
    </location>
</feature>
<evidence type="ECO:0008006" key="9">
    <source>
        <dbReference type="Google" id="ProtNLM"/>
    </source>
</evidence>
<evidence type="ECO:0000259" key="5">
    <source>
        <dbReference type="PROSITE" id="PS50195"/>
    </source>
</evidence>
<proteinExistence type="inferred from homology"/>
<dbReference type="InterPro" id="IPR036871">
    <property type="entry name" value="PX_dom_sf"/>
</dbReference>
<dbReference type="SMART" id="SM00315">
    <property type="entry name" value="RGS"/>
    <property type="match status" value="1"/>
</dbReference>
<dbReference type="InterPro" id="IPR003114">
    <property type="entry name" value="Phox_assoc"/>
</dbReference>
<dbReference type="PANTHER" id="PTHR22775:SF3">
    <property type="entry name" value="SORTING NEXIN-13"/>
    <property type="match status" value="1"/>
</dbReference>
<evidence type="ECO:0000313" key="8">
    <source>
        <dbReference type="Proteomes" id="UP000398389"/>
    </source>
</evidence>
<evidence type="ECO:0000256" key="1">
    <source>
        <dbReference type="ARBA" id="ARBA00010883"/>
    </source>
</evidence>
<keyword evidence="8" id="KW-1185">Reference proteome</keyword>
<reference evidence="7 8" key="1">
    <citation type="submission" date="2019-09" db="EMBL/GenBank/DDBJ databases">
        <authorList>
            <person name="Brejova B."/>
        </authorList>
    </citation>
    <scope>NUCLEOTIDE SEQUENCE [LARGE SCALE GENOMIC DNA]</scope>
</reference>
<evidence type="ECO:0000256" key="3">
    <source>
        <dbReference type="SAM" id="MobiDB-lite"/>
    </source>
</evidence>
<dbReference type="InterPro" id="IPR016137">
    <property type="entry name" value="RGS"/>
</dbReference>
<gene>
    <name evidence="7" type="ORF">SAPINGB_P002760</name>
</gene>
<dbReference type="Gene3D" id="1.10.167.10">
    <property type="entry name" value="Regulator of G-protein Signalling 4, domain 2"/>
    <property type="match status" value="1"/>
</dbReference>
<feature type="compositionally biased region" description="Acidic residues" evidence="3">
    <location>
        <begin position="651"/>
        <end position="670"/>
    </location>
</feature>
<dbReference type="InterPro" id="IPR044926">
    <property type="entry name" value="RGS_subdomain_2"/>
</dbReference>
<dbReference type="Pfam" id="PF02194">
    <property type="entry name" value="PXA"/>
    <property type="match status" value="1"/>
</dbReference>
<dbReference type="OrthoDB" id="120967at2759"/>
<dbReference type="PANTHER" id="PTHR22775">
    <property type="entry name" value="SORTING NEXIN"/>
    <property type="match status" value="1"/>
</dbReference>
<dbReference type="PROSITE" id="PS51207">
    <property type="entry name" value="PXA"/>
    <property type="match status" value="1"/>
</dbReference>
<organism evidence="7 8">
    <name type="scientific">Magnusiomyces paraingens</name>
    <dbReference type="NCBI Taxonomy" id="2606893"/>
    <lineage>
        <taxon>Eukaryota</taxon>
        <taxon>Fungi</taxon>
        <taxon>Dikarya</taxon>
        <taxon>Ascomycota</taxon>
        <taxon>Saccharomycotina</taxon>
        <taxon>Dipodascomycetes</taxon>
        <taxon>Dipodascales</taxon>
        <taxon>Dipodascaceae</taxon>
        <taxon>Magnusiomyces</taxon>
    </lineage>
</organism>
<comment type="similarity">
    <text evidence="1">Belongs to the sorting nexin family.</text>
</comment>
<protein>
    <recommendedName>
        <fullName evidence="9">PX domain-containing protein</fullName>
    </recommendedName>
</protein>
<dbReference type="SMART" id="SM00312">
    <property type="entry name" value="PX"/>
    <property type="match status" value="1"/>
</dbReference>
<dbReference type="PROSITE" id="PS50132">
    <property type="entry name" value="RGS"/>
    <property type="match status" value="1"/>
</dbReference>
<dbReference type="InterPro" id="IPR001683">
    <property type="entry name" value="PX_dom"/>
</dbReference>
<feature type="coiled-coil region" evidence="2">
    <location>
        <begin position="726"/>
        <end position="753"/>
    </location>
</feature>
<feature type="domain" description="PXA" evidence="6">
    <location>
        <begin position="44"/>
        <end position="233"/>
    </location>
</feature>
<dbReference type="Gene3D" id="3.30.1520.10">
    <property type="entry name" value="Phox-like domain"/>
    <property type="match status" value="1"/>
</dbReference>
<dbReference type="Proteomes" id="UP000398389">
    <property type="component" value="Unassembled WGS sequence"/>
</dbReference>
<dbReference type="AlphaFoldDB" id="A0A5E8BHS5"/>
<dbReference type="InterPro" id="IPR036305">
    <property type="entry name" value="RGS_sf"/>
</dbReference>
<evidence type="ECO:0000256" key="2">
    <source>
        <dbReference type="SAM" id="Coils"/>
    </source>
</evidence>
<dbReference type="Pfam" id="PF08628">
    <property type="entry name" value="Nexin_C"/>
    <property type="match status" value="1"/>
</dbReference>